<dbReference type="PANTHER" id="PTHR34846">
    <property type="entry name" value="4-CARBOXYMUCONOLACTONE DECARBOXYLASE FAMILY PROTEIN (AFU_ORTHOLOGUE AFUA_6G11590)"/>
    <property type="match status" value="1"/>
</dbReference>
<keyword evidence="3" id="KW-1185">Reference proteome</keyword>
<reference evidence="2 3" key="1">
    <citation type="submission" date="2024-10" db="EMBL/GenBank/DDBJ databases">
        <title>The Natural Products Discovery Center: Release of the First 8490 Sequenced Strains for Exploring Actinobacteria Biosynthetic Diversity.</title>
        <authorList>
            <person name="Kalkreuter E."/>
            <person name="Kautsar S.A."/>
            <person name="Yang D."/>
            <person name="Bader C.D."/>
            <person name="Teijaro C.N."/>
            <person name="Fluegel L."/>
            <person name="Davis C.M."/>
            <person name="Simpson J.R."/>
            <person name="Lauterbach L."/>
            <person name="Steele A.D."/>
            <person name="Gui C."/>
            <person name="Meng S."/>
            <person name="Li G."/>
            <person name="Viehrig K."/>
            <person name="Ye F."/>
            <person name="Su P."/>
            <person name="Kiefer A.F."/>
            <person name="Nichols A."/>
            <person name="Cepeda A.J."/>
            <person name="Yan W."/>
            <person name="Fan B."/>
            <person name="Jiang Y."/>
            <person name="Adhikari A."/>
            <person name="Zheng C.-J."/>
            <person name="Schuster L."/>
            <person name="Cowan T.M."/>
            <person name="Smanski M.J."/>
            <person name="Chevrette M.G."/>
            <person name="De Carvalho L.P.S."/>
            <person name="Shen B."/>
        </authorList>
    </citation>
    <scope>NUCLEOTIDE SEQUENCE [LARGE SCALE GENOMIC DNA]</scope>
    <source>
        <strain evidence="2 3">NPDC002593</strain>
    </source>
</reference>
<dbReference type="InterPro" id="IPR029032">
    <property type="entry name" value="AhpD-like"/>
</dbReference>
<dbReference type="EMBL" id="JBIAQY010000002">
    <property type="protein sequence ID" value="MFF3567231.1"/>
    <property type="molecule type" value="Genomic_DNA"/>
</dbReference>
<dbReference type="PANTHER" id="PTHR34846:SF5">
    <property type="entry name" value="CARBOXYMUCONOLACTONE DECARBOXYLASE-LIKE DOMAIN-CONTAINING PROTEIN"/>
    <property type="match status" value="1"/>
</dbReference>
<dbReference type="Gene3D" id="1.20.1290.10">
    <property type="entry name" value="AhpD-like"/>
    <property type="match status" value="1"/>
</dbReference>
<accession>A0ABW6RW93</accession>
<dbReference type="Pfam" id="PF02627">
    <property type="entry name" value="CMD"/>
    <property type="match status" value="1"/>
</dbReference>
<evidence type="ECO:0000313" key="3">
    <source>
        <dbReference type="Proteomes" id="UP001601992"/>
    </source>
</evidence>
<evidence type="ECO:0000259" key="1">
    <source>
        <dbReference type="Pfam" id="PF02627"/>
    </source>
</evidence>
<dbReference type="RefSeq" id="WP_387402677.1">
    <property type="nucleotide sequence ID" value="NZ_JBIAQY010000002.1"/>
</dbReference>
<organism evidence="2 3">
    <name type="scientific">Nocardia jiangxiensis</name>
    <dbReference type="NCBI Taxonomy" id="282685"/>
    <lineage>
        <taxon>Bacteria</taxon>
        <taxon>Bacillati</taxon>
        <taxon>Actinomycetota</taxon>
        <taxon>Actinomycetes</taxon>
        <taxon>Mycobacteriales</taxon>
        <taxon>Nocardiaceae</taxon>
        <taxon>Nocardia</taxon>
    </lineage>
</organism>
<gene>
    <name evidence="2" type="ORF">ACFYXQ_05555</name>
</gene>
<comment type="caution">
    <text evidence="2">The sequence shown here is derived from an EMBL/GenBank/DDBJ whole genome shotgun (WGS) entry which is preliminary data.</text>
</comment>
<name>A0ABW6RW93_9NOCA</name>
<proteinExistence type="predicted"/>
<dbReference type="SUPFAM" id="SSF69118">
    <property type="entry name" value="AhpD-like"/>
    <property type="match status" value="1"/>
</dbReference>
<evidence type="ECO:0000313" key="2">
    <source>
        <dbReference type="EMBL" id="MFF3567231.1"/>
    </source>
</evidence>
<sequence>MPRISPLPKPEWSPEMTAFVDGFRTSVIGRKPTEENQSGSHLLGTLARYPALAQPFLTFNRHLLSGTSLTARQRELLVLRVAHLRQCGYEWAQHVILGERAGLTSEEIARISAEPTAAQWKPLDRAMLAAVDELLGDGIIADATWTALSRELTEDQLMDLVFTVGTYAMVAMTLRSFGIEPEEALRPYLPDQQKG</sequence>
<dbReference type="Proteomes" id="UP001601992">
    <property type="component" value="Unassembled WGS sequence"/>
</dbReference>
<dbReference type="InterPro" id="IPR003779">
    <property type="entry name" value="CMD-like"/>
</dbReference>
<protein>
    <submittedName>
        <fullName evidence="2">Carboxymuconolactone decarboxylase family protein</fullName>
    </submittedName>
</protein>
<feature type="domain" description="Carboxymuconolactone decarboxylase-like" evidence="1">
    <location>
        <begin position="50"/>
        <end position="133"/>
    </location>
</feature>